<evidence type="ECO:0000256" key="2">
    <source>
        <dbReference type="ARBA" id="ARBA00005691"/>
    </source>
</evidence>
<organism evidence="11 12">
    <name type="scientific">Sphingosinicella xenopeptidilytica</name>
    <dbReference type="NCBI Taxonomy" id="364098"/>
    <lineage>
        <taxon>Bacteria</taxon>
        <taxon>Pseudomonadati</taxon>
        <taxon>Pseudomonadota</taxon>
        <taxon>Alphaproteobacteria</taxon>
        <taxon>Sphingomonadales</taxon>
        <taxon>Sphingosinicellaceae</taxon>
        <taxon>Sphingosinicella</taxon>
    </lineage>
</organism>
<dbReference type="Gene3D" id="3.40.630.10">
    <property type="entry name" value="Zn peptidases"/>
    <property type="match status" value="1"/>
</dbReference>
<proteinExistence type="inferred from homology"/>
<keyword evidence="7 11" id="KW-0378">Hydrolase</keyword>
<dbReference type="EMBL" id="JBHTIK010000012">
    <property type="protein sequence ID" value="MFD0849759.1"/>
    <property type="molecule type" value="Genomic_DNA"/>
</dbReference>
<dbReference type="EC" id="3.5.1.16" evidence="11"/>
<evidence type="ECO:0000256" key="5">
    <source>
        <dbReference type="ARBA" id="ARBA00022605"/>
    </source>
</evidence>
<evidence type="ECO:0000256" key="3">
    <source>
        <dbReference type="ARBA" id="ARBA00022490"/>
    </source>
</evidence>
<keyword evidence="6" id="KW-0479">Metal-binding</keyword>
<dbReference type="Gene3D" id="3.30.70.360">
    <property type="match status" value="1"/>
</dbReference>
<comment type="similarity">
    <text evidence="2">Belongs to the peptidase M20A family. ArgE subfamily.</text>
</comment>
<sequence length="387" mass="41523">MRRPDPATIDILKTLVGFPTVSRDSNIDLIEWVRDYLAGHGIDSVLTRGEDARKANLFATIGSGNGGIVLSGHTDVVPVDGQAWSTDPFALTERDGKLYGRGTCDMKGFIAVALAKVSVLKAAAGREPIHLAFSFDEEIGCKGVGHMLSDLAARGLAPRGCIVGEPTRMNTVVGHKAGAVYSCTVSGLEVHSSLAPQGVNAVEYAARLVNRIAEIAERLAQEERRHDGYEVPYSTMQTGVIGGGHAANIVPAACTFRFDIRTLPWTDAETLIAEIRDYAENALLPRMRTIAPNAAIEIARIGHVPGFAIDEDAPLTRYVQRLNRSNAAPRHVTFGSEAGLFQASAIPAVICGPGSISQAHKPDEFVLLDQLALCEDFMDRLATIPFE</sequence>
<dbReference type="InterPro" id="IPR011650">
    <property type="entry name" value="Peptidase_M20_dimer"/>
</dbReference>
<dbReference type="InterPro" id="IPR001261">
    <property type="entry name" value="ArgE/DapE_CS"/>
</dbReference>
<feature type="domain" description="Peptidase M20 dimerisation" evidence="10">
    <location>
        <begin position="173"/>
        <end position="284"/>
    </location>
</feature>
<evidence type="ECO:0000256" key="1">
    <source>
        <dbReference type="ARBA" id="ARBA00001947"/>
    </source>
</evidence>
<keyword evidence="9" id="KW-0170">Cobalt</keyword>
<dbReference type="RefSeq" id="WP_381492819.1">
    <property type="nucleotide sequence ID" value="NZ_JBHTIK010000012.1"/>
</dbReference>
<protein>
    <submittedName>
        <fullName evidence="11">Acetylornithine deacetylase</fullName>
        <ecNumber evidence="11">3.5.1.16</ecNumber>
    </submittedName>
</protein>
<evidence type="ECO:0000313" key="11">
    <source>
        <dbReference type="EMBL" id="MFD0849759.1"/>
    </source>
</evidence>
<dbReference type="InterPro" id="IPR036264">
    <property type="entry name" value="Bact_exopeptidase_dim_dom"/>
</dbReference>
<dbReference type="PANTHER" id="PTHR43808:SF31">
    <property type="entry name" value="N-ACETYL-L-CITRULLINE DEACETYLASE"/>
    <property type="match status" value="1"/>
</dbReference>
<dbReference type="PROSITE" id="PS00759">
    <property type="entry name" value="ARGE_DAPE_CPG2_2"/>
    <property type="match status" value="1"/>
</dbReference>
<evidence type="ECO:0000256" key="8">
    <source>
        <dbReference type="ARBA" id="ARBA00022833"/>
    </source>
</evidence>
<evidence type="ECO:0000256" key="6">
    <source>
        <dbReference type="ARBA" id="ARBA00022723"/>
    </source>
</evidence>
<keyword evidence="5" id="KW-0028">Amino-acid biosynthesis</keyword>
<keyword evidence="12" id="KW-1185">Reference proteome</keyword>
<gene>
    <name evidence="11" type="primary">argE</name>
    <name evidence="11" type="ORF">ACFQ00_15600</name>
</gene>
<comment type="cofactor">
    <cofactor evidence="1">
        <name>Zn(2+)</name>
        <dbReference type="ChEBI" id="CHEBI:29105"/>
    </cofactor>
</comment>
<reference evidence="12" key="1">
    <citation type="journal article" date="2019" name="Int. J. Syst. Evol. Microbiol.">
        <title>The Global Catalogue of Microorganisms (GCM) 10K type strain sequencing project: providing services to taxonomists for standard genome sequencing and annotation.</title>
        <authorList>
            <consortium name="The Broad Institute Genomics Platform"/>
            <consortium name="The Broad Institute Genome Sequencing Center for Infectious Disease"/>
            <person name="Wu L."/>
            <person name="Ma J."/>
        </authorList>
    </citation>
    <scope>NUCLEOTIDE SEQUENCE [LARGE SCALE GENOMIC DNA]</scope>
    <source>
        <strain evidence="12">CCUG 52537</strain>
    </source>
</reference>
<evidence type="ECO:0000256" key="7">
    <source>
        <dbReference type="ARBA" id="ARBA00022801"/>
    </source>
</evidence>
<evidence type="ECO:0000256" key="4">
    <source>
        <dbReference type="ARBA" id="ARBA00022571"/>
    </source>
</evidence>
<evidence type="ECO:0000313" key="12">
    <source>
        <dbReference type="Proteomes" id="UP001597124"/>
    </source>
</evidence>
<dbReference type="InterPro" id="IPR002933">
    <property type="entry name" value="Peptidase_M20"/>
</dbReference>
<dbReference type="Pfam" id="PF07687">
    <property type="entry name" value="M20_dimer"/>
    <property type="match status" value="1"/>
</dbReference>
<evidence type="ECO:0000259" key="10">
    <source>
        <dbReference type="Pfam" id="PF07687"/>
    </source>
</evidence>
<dbReference type="NCBIfam" id="NF005710">
    <property type="entry name" value="PRK07522.1"/>
    <property type="match status" value="1"/>
</dbReference>
<dbReference type="Proteomes" id="UP001597124">
    <property type="component" value="Unassembled WGS sequence"/>
</dbReference>
<comment type="caution">
    <text evidence="11">The sequence shown here is derived from an EMBL/GenBank/DDBJ whole genome shotgun (WGS) entry which is preliminary data.</text>
</comment>
<dbReference type="InterPro" id="IPR010169">
    <property type="entry name" value="AcOrn-deacetyl"/>
</dbReference>
<accession>A0ABW3C7A8</accession>
<keyword evidence="3" id="KW-0963">Cytoplasm</keyword>
<dbReference type="Pfam" id="PF01546">
    <property type="entry name" value="Peptidase_M20"/>
    <property type="match status" value="1"/>
</dbReference>
<dbReference type="SUPFAM" id="SSF55031">
    <property type="entry name" value="Bacterial exopeptidase dimerisation domain"/>
    <property type="match status" value="1"/>
</dbReference>
<dbReference type="NCBIfam" id="TIGR01892">
    <property type="entry name" value="AcOrn-deacetyl"/>
    <property type="match status" value="1"/>
</dbReference>
<dbReference type="InterPro" id="IPR050072">
    <property type="entry name" value="Peptidase_M20A"/>
</dbReference>
<keyword evidence="8" id="KW-0862">Zinc</keyword>
<dbReference type="CDD" id="cd03894">
    <property type="entry name" value="M20_ArgE"/>
    <property type="match status" value="1"/>
</dbReference>
<dbReference type="PANTHER" id="PTHR43808">
    <property type="entry name" value="ACETYLORNITHINE DEACETYLASE"/>
    <property type="match status" value="1"/>
</dbReference>
<dbReference type="GO" id="GO:0008777">
    <property type="term" value="F:acetylornithine deacetylase activity"/>
    <property type="evidence" value="ECO:0007669"/>
    <property type="project" value="UniProtKB-EC"/>
</dbReference>
<evidence type="ECO:0000256" key="9">
    <source>
        <dbReference type="ARBA" id="ARBA00023285"/>
    </source>
</evidence>
<keyword evidence="4" id="KW-0055">Arginine biosynthesis</keyword>
<name>A0ABW3C7A8_SPHXN</name>
<dbReference type="SUPFAM" id="SSF53187">
    <property type="entry name" value="Zn-dependent exopeptidases"/>
    <property type="match status" value="1"/>
</dbReference>